<evidence type="ECO:0000256" key="4">
    <source>
        <dbReference type="ARBA" id="ARBA00023088"/>
    </source>
</evidence>
<dbReference type="NCBIfam" id="TIGR01167">
    <property type="entry name" value="LPXTG_anchor"/>
    <property type="match status" value="1"/>
</dbReference>
<keyword evidence="6" id="KW-0812">Transmembrane</keyword>
<name>A0A2R8A389_CARDV</name>
<dbReference type="Pfam" id="PF13731">
    <property type="entry name" value="WxL"/>
    <property type="match status" value="1"/>
</dbReference>
<comment type="caution">
    <text evidence="10">The sequence shown here is derived from an EMBL/GenBank/DDBJ whole genome shotgun (WGS) entry which is preliminary data.</text>
</comment>
<reference evidence="10 11" key="1">
    <citation type="journal article" date="2018" name="Int. J. Food Microbiol.">
        <title>Growth of Carnobacterium spp. isolated from chilled vacuum-packaged meat under relevant acidic conditions.</title>
        <authorList>
            <person name="Zhang P."/>
            <person name="Badoni M."/>
            <person name="Ganzle M."/>
            <person name="Yang X."/>
        </authorList>
    </citation>
    <scope>NUCLEOTIDE SEQUENCE [LARGE SCALE GENOMIC DNA]</scope>
    <source>
        <strain evidence="10 11">B2</strain>
    </source>
</reference>
<evidence type="ECO:0000256" key="2">
    <source>
        <dbReference type="ARBA" id="ARBA00022525"/>
    </source>
</evidence>
<keyword evidence="6" id="KW-1133">Transmembrane helix</keyword>
<organism evidence="10 11">
    <name type="scientific">Carnobacterium divergens</name>
    <name type="common">Lactobacillus divergens</name>
    <dbReference type="NCBI Taxonomy" id="2748"/>
    <lineage>
        <taxon>Bacteria</taxon>
        <taxon>Bacillati</taxon>
        <taxon>Bacillota</taxon>
        <taxon>Bacilli</taxon>
        <taxon>Lactobacillales</taxon>
        <taxon>Carnobacteriaceae</taxon>
        <taxon>Carnobacterium</taxon>
    </lineage>
</organism>
<evidence type="ECO:0000256" key="6">
    <source>
        <dbReference type="SAM" id="Phobius"/>
    </source>
</evidence>
<gene>
    <name evidence="10" type="ORF">CKN69_07290</name>
</gene>
<evidence type="ECO:0000313" key="10">
    <source>
        <dbReference type="EMBL" id="TFJ26550.1"/>
    </source>
</evidence>
<keyword evidence="2" id="KW-0964">Secreted</keyword>
<evidence type="ECO:0000256" key="7">
    <source>
        <dbReference type="SAM" id="SignalP"/>
    </source>
</evidence>
<feature type="compositionally biased region" description="Acidic residues" evidence="5">
    <location>
        <begin position="161"/>
        <end position="174"/>
    </location>
</feature>
<dbReference type="Pfam" id="PF00746">
    <property type="entry name" value="Gram_pos_anchor"/>
    <property type="match status" value="1"/>
</dbReference>
<proteinExistence type="predicted"/>
<evidence type="ECO:0000259" key="8">
    <source>
        <dbReference type="Pfam" id="PF00746"/>
    </source>
</evidence>
<feature type="signal peptide" evidence="7">
    <location>
        <begin position="1"/>
        <end position="24"/>
    </location>
</feature>
<dbReference type="InterPro" id="IPR019931">
    <property type="entry name" value="LPXTG_anchor"/>
</dbReference>
<evidence type="ECO:0000256" key="1">
    <source>
        <dbReference type="ARBA" id="ARBA00022512"/>
    </source>
</evidence>
<dbReference type="AlphaFoldDB" id="A0A2R8A389"/>
<keyword evidence="6" id="KW-0472">Membrane</keyword>
<keyword evidence="4" id="KW-0572">Peptidoglycan-anchor</keyword>
<feature type="domain" description="Gram-positive cocci surface proteins LPxTG" evidence="8">
    <location>
        <begin position="70"/>
        <end position="108"/>
    </location>
</feature>
<feature type="domain" description="WxL" evidence="9">
    <location>
        <begin position="150"/>
        <end position="379"/>
    </location>
</feature>
<keyword evidence="3 7" id="KW-0732">Signal</keyword>
<sequence length="387" mass="42192">MSKKILIIVVLVIGALFTYTSVNATEKKSYDSNSGVGFYGEYEYPDSDFDNPNQLVPPSSNQNGEIRNEEGQLTKLPQTGETNDSYLLLIGGSLLSTAVLLISINKKNLRRNFIMKLVKYGTTTAMILATLAGTGVQALAADESGEDYVRTYQSGGIVEFVPDDSPTDPVDPENPDPNKPVNPWDPTTPDHKPNPGTDGPLSIDFASSLDFGKNKITNKDEMYYANPQYLWNEDLSDFDESTARPNYVQITDKRGNNGGWTLTVKQEGQFKNEKTLNKELTGSQISFTQGEAASTVENVIAPKTVDMALTPNTVTKVMTADKGAGAGTWVDRFGKVEEMEIDGQSVKKNKAITLSVPGTTAKDAVKYDTKLTWTLTDVPGNTETPEV</sequence>
<evidence type="ECO:0000256" key="5">
    <source>
        <dbReference type="SAM" id="MobiDB-lite"/>
    </source>
</evidence>
<dbReference type="Proteomes" id="UP000297938">
    <property type="component" value="Unassembled WGS sequence"/>
</dbReference>
<feature type="chain" id="PRO_5044385016" evidence="7">
    <location>
        <begin position="25"/>
        <end position="387"/>
    </location>
</feature>
<dbReference type="STRING" id="2748.CDIV41_140029"/>
<protein>
    <submittedName>
        <fullName evidence="10">Uncharacterized protein</fullName>
    </submittedName>
</protein>
<keyword evidence="1" id="KW-0134">Cell wall</keyword>
<evidence type="ECO:0000313" key="11">
    <source>
        <dbReference type="Proteomes" id="UP000297938"/>
    </source>
</evidence>
<feature type="region of interest" description="Disordered" evidence="5">
    <location>
        <begin position="158"/>
        <end position="202"/>
    </location>
</feature>
<feature type="transmembrane region" description="Helical" evidence="6">
    <location>
        <begin position="86"/>
        <end position="105"/>
    </location>
</feature>
<dbReference type="EMBL" id="NRPP01000011">
    <property type="protein sequence ID" value="TFJ26550.1"/>
    <property type="molecule type" value="Genomic_DNA"/>
</dbReference>
<evidence type="ECO:0000259" key="9">
    <source>
        <dbReference type="Pfam" id="PF13731"/>
    </source>
</evidence>
<dbReference type="InterPro" id="IPR027994">
    <property type="entry name" value="WxL_dom"/>
</dbReference>
<feature type="transmembrane region" description="Helical" evidence="6">
    <location>
        <begin position="117"/>
        <end position="140"/>
    </location>
</feature>
<accession>A0A2R8A389</accession>
<evidence type="ECO:0000256" key="3">
    <source>
        <dbReference type="ARBA" id="ARBA00022729"/>
    </source>
</evidence>